<feature type="chain" id="PRO_5016192897" description="Flagella basal body P-ring formation protein FlgA" evidence="4">
    <location>
        <begin position="20"/>
        <end position="247"/>
    </location>
</feature>
<dbReference type="InterPro" id="IPR017585">
    <property type="entry name" value="SAF_FlgA"/>
</dbReference>
<dbReference type="InterPro" id="IPR013974">
    <property type="entry name" value="SAF"/>
</dbReference>
<evidence type="ECO:0000256" key="1">
    <source>
        <dbReference type="ARBA" id="ARBA00004418"/>
    </source>
</evidence>
<keyword evidence="3 4" id="KW-0574">Periplasm</keyword>
<evidence type="ECO:0000313" key="7">
    <source>
        <dbReference type="Proteomes" id="UP000249842"/>
    </source>
</evidence>
<feature type="domain" description="SAF" evidence="5">
    <location>
        <begin position="108"/>
        <end position="168"/>
    </location>
</feature>
<evidence type="ECO:0000256" key="4">
    <source>
        <dbReference type="RuleBase" id="RU362063"/>
    </source>
</evidence>
<dbReference type="OrthoDB" id="7171936at2"/>
<keyword evidence="4" id="KW-1005">Bacterial flagellum biogenesis</keyword>
<sequence>MRRLLALAACLCFASPALAGQAVTLKADTADADGVVTLGDLFDGAGAAGHTPVAARSGASVVLNAQAVQLVARRAGLDWANAEGLKTIVVHGGPAAAAAAAGPQRGNVDVLTYARNLTAGDVVQPTDLVWGKVAAAPSDAPSDPDAIIGLAAKRPLRAGAAVSMRDVAAAQVIKAGETVTVMYQAEGISLSLQGKALGAAGVGETLNVQNTASKRIIQAVVTGPGQAIVGPAAEGLKSARSTRYALR</sequence>
<dbReference type="GO" id="GO:0044780">
    <property type="term" value="P:bacterial-type flagellum assembly"/>
    <property type="evidence" value="ECO:0007669"/>
    <property type="project" value="InterPro"/>
</dbReference>
<dbReference type="NCBIfam" id="TIGR03170">
    <property type="entry name" value="flgA_cterm"/>
    <property type="match status" value="1"/>
</dbReference>
<reference evidence="7" key="1">
    <citation type="submission" date="2018-05" db="EMBL/GenBank/DDBJ databases">
        <authorList>
            <person name="Li X."/>
        </authorList>
    </citation>
    <scope>NUCLEOTIDE SEQUENCE [LARGE SCALE GENOMIC DNA]</scope>
    <source>
        <strain evidence="7">HKS-05</strain>
    </source>
</reference>
<keyword evidence="6" id="KW-0966">Cell projection</keyword>
<organism evidence="6 7">
    <name type="scientific">Phenylobacterium hankyongense</name>
    <dbReference type="NCBI Taxonomy" id="1813876"/>
    <lineage>
        <taxon>Bacteria</taxon>
        <taxon>Pseudomonadati</taxon>
        <taxon>Pseudomonadota</taxon>
        <taxon>Alphaproteobacteria</taxon>
        <taxon>Caulobacterales</taxon>
        <taxon>Caulobacteraceae</taxon>
        <taxon>Phenylobacterium</taxon>
    </lineage>
</organism>
<dbReference type="GO" id="GO:0042597">
    <property type="term" value="C:periplasmic space"/>
    <property type="evidence" value="ECO:0007669"/>
    <property type="project" value="UniProtKB-SubCell"/>
</dbReference>
<keyword evidence="6" id="KW-0282">Flagellum</keyword>
<protein>
    <recommendedName>
        <fullName evidence="4">Flagella basal body P-ring formation protein FlgA</fullName>
    </recommendedName>
</protein>
<evidence type="ECO:0000256" key="3">
    <source>
        <dbReference type="ARBA" id="ARBA00022764"/>
    </source>
</evidence>
<dbReference type="AlphaFoldDB" id="A0A328AVG8"/>
<keyword evidence="6" id="KW-0969">Cilium</keyword>
<comment type="caution">
    <text evidence="6">The sequence shown here is derived from an EMBL/GenBank/DDBJ whole genome shotgun (WGS) entry which is preliminary data.</text>
</comment>
<dbReference type="CDD" id="cd11614">
    <property type="entry name" value="SAF_CpaB_FlgA_like"/>
    <property type="match status" value="1"/>
</dbReference>
<dbReference type="PANTHER" id="PTHR36307:SF1">
    <property type="entry name" value="FLAGELLA BASAL BODY P-RING FORMATION PROTEIN FLGA"/>
    <property type="match status" value="1"/>
</dbReference>
<dbReference type="SMART" id="SM00858">
    <property type="entry name" value="SAF"/>
    <property type="match status" value="1"/>
</dbReference>
<dbReference type="EMBL" id="QFYP01000001">
    <property type="protein sequence ID" value="RAK58597.1"/>
    <property type="molecule type" value="Genomic_DNA"/>
</dbReference>
<evidence type="ECO:0000313" key="6">
    <source>
        <dbReference type="EMBL" id="RAK58597.1"/>
    </source>
</evidence>
<comment type="similarity">
    <text evidence="4">Belongs to the FlgA family.</text>
</comment>
<dbReference type="InterPro" id="IPR039246">
    <property type="entry name" value="Flagellar_FlgA"/>
</dbReference>
<accession>A0A328AVG8</accession>
<feature type="signal peptide" evidence="4">
    <location>
        <begin position="1"/>
        <end position="19"/>
    </location>
</feature>
<dbReference type="Gene3D" id="3.90.1210.10">
    <property type="entry name" value="Antifreeze-like/N-acetylneuraminic acid synthase C-terminal domain"/>
    <property type="match status" value="1"/>
</dbReference>
<keyword evidence="2 4" id="KW-0732">Signal</keyword>
<dbReference type="PANTHER" id="PTHR36307">
    <property type="entry name" value="FLAGELLA BASAL BODY P-RING FORMATION PROTEIN FLGA"/>
    <property type="match status" value="1"/>
</dbReference>
<gene>
    <name evidence="6" type="primary">flgA</name>
    <name evidence="6" type="ORF">DJ021_01705</name>
</gene>
<evidence type="ECO:0000256" key="2">
    <source>
        <dbReference type="ARBA" id="ARBA00022729"/>
    </source>
</evidence>
<dbReference type="Gene3D" id="2.30.30.760">
    <property type="match status" value="1"/>
</dbReference>
<evidence type="ECO:0000259" key="5">
    <source>
        <dbReference type="SMART" id="SM00858"/>
    </source>
</evidence>
<dbReference type="RefSeq" id="WP_111455890.1">
    <property type="nucleotide sequence ID" value="NZ_QFYP01000001.1"/>
</dbReference>
<comment type="function">
    <text evidence="4">Involved in the assembly process of the P-ring formation. It may associate with FlgF on the rod constituting a structure essential for the P-ring assembly or may act as a modulator protein for the P-ring assembly.</text>
</comment>
<name>A0A328AVG8_9CAUL</name>
<dbReference type="Pfam" id="PF13144">
    <property type="entry name" value="ChapFlgA"/>
    <property type="match status" value="1"/>
</dbReference>
<proteinExistence type="inferred from homology"/>
<dbReference type="Proteomes" id="UP000249842">
    <property type="component" value="Unassembled WGS sequence"/>
</dbReference>
<keyword evidence="7" id="KW-1185">Reference proteome</keyword>
<comment type="subcellular location">
    <subcellularLocation>
        <location evidence="1 4">Periplasm</location>
    </subcellularLocation>
</comment>